<proteinExistence type="predicted"/>
<feature type="region of interest" description="Disordered" evidence="1">
    <location>
        <begin position="144"/>
        <end position="181"/>
    </location>
</feature>
<dbReference type="EMBL" id="CM029041">
    <property type="protein sequence ID" value="KAG2628114.1"/>
    <property type="molecule type" value="Genomic_DNA"/>
</dbReference>
<evidence type="ECO:0000313" key="3">
    <source>
        <dbReference type="Proteomes" id="UP000823388"/>
    </source>
</evidence>
<evidence type="ECO:0000256" key="1">
    <source>
        <dbReference type="SAM" id="MobiDB-lite"/>
    </source>
</evidence>
<feature type="compositionally biased region" description="Basic and acidic residues" evidence="1">
    <location>
        <begin position="31"/>
        <end position="45"/>
    </location>
</feature>
<reference evidence="2" key="1">
    <citation type="submission" date="2020-05" db="EMBL/GenBank/DDBJ databases">
        <title>WGS assembly of Panicum virgatum.</title>
        <authorList>
            <person name="Lovell J.T."/>
            <person name="Jenkins J."/>
            <person name="Shu S."/>
            <person name="Juenger T.E."/>
            <person name="Schmutz J."/>
        </authorList>
    </citation>
    <scope>NUCLEOTIDE SEQUENCE</scope>
    <source>
        <strain evidence="2">AP13</strain>
    </source>
</reference>
<name>A0A8T0V3Z1_PANVG</name>
<keyword evidence="3" id="KW-1185">Reference proteome</keyword>
<organism evidence="2 3">
    <name type="scientific">Panicum virgatum</name>
    <name type="common">Blackwell switchgrass</name>
    <dbReference type="NCBI Taxonomy" id="38727"/>
    <lineage>
        <taxon>Eukaryota</taxon>
        <taxon>Viridiplantae</taxon>
        <taxon>Streptophyta</taxon>
        <taxon>Embryophyta</taxon>
        <taxon>Tracheophyta</taxon>
        <taxon>Spermatophyta</taxon>
        <taxon>Magnoliopsida</taxon>
        <taxon>Liliopsida</taxon>
        <taxon>Poales</taxon>
        <taxon>Poaceae</taxon>
        <taxon>PACMAD clade</taxon>
        <taxon>Panicoideae</taxon>
        <taxon>Panicodae</taxon>
        <taxon>Paniceae</taxon>
        <taxon>Panicinae</taxon>
        <taxon>Panicum</taxon>
        <taxon>Panicum sect. Hiantes</taxon>
    </lineage>
</organism>
<gene>
    <name evidence="2" type="ORF">PVAP13_3KG228321</name>
</gene>
<comment type="caution">
    <text evidence="2">The sequence shown here is derived from an EMBL/GenBank/DDBJ whole genome shotgun (WGS) entry which is preliminary data.</text>
</comment>
<dbReference type="AlphaFoldDB" id="A0A8T0V3Z1"/>
<feature type="region of interest" description="Disordered" evidence="1">
    <location>
        <begin position="30"/>
        <end position="68"/>
    </location>
</feature>
<accession>A0A8T0V3Z1</accession>
<sequence>MRRHPEAPAAVLGSSCAVARVGLAAAWDGAKSPRLEKSRSQERAEGNWPWPQPSRGGRAGTGKGAAREQVSPAGGEYCWLEQAAAVARSKRGAVLSVRTVKRASDALDILSLAFRRIADDARNYRWSVWRRELEPEWRKPPTWLRSRSKNFEHGRQDGPGVAHGSRQANRSRGSRCQELRT</sequence>
<dbReference type="Proteomes" id="UP000823388">
    <property type="component" value="Chromosome 3K"/>
</dbReference>
<evidence type="ECO:0000313" key="2">
    <source>
        <dbReference type="EMBL" id="KAG2628114.1"/>
    </source>
</evidence>
<protein>
    <submittedName>
        <fullName evidence="2">Uncharacterized protein</fullName>
    </submittedName>
</protein>